<dbReference type="GO" id="GO:0009055">
    <property type="term" value="F:electron transfer activity"/>
    <property type="evidence" value="ECO:0007669"/>
    <property type="project" value="InterPro"/>
</dbReference>
<sequence length="66" mass="7858">MKCWIFTNNLFNKLNFNSFCRICFTLRTNIILRSNILTLIFPYLLNDHNNFIIANSIITPNHIQPE</sequence>
<reference evidence="1 2" key="1">
    <citation type="submission" date="2019-08" db="EMBL/GenBank/DDBJ databases">
        <title>Whole genome of Aphis craccivora.</title>
        <authorList>
            <person name="Voronova N.V."/>
            <person name="Shulinski R.S."/>
            <person name="Bandarenka Y.V."/>
            <person name="Zhorov D.G."/>
            <person name="Warner D."/>
        </authorList>
    </citation>
    <scope>NUCLEOTIDE SEQUENCE [LARGE SCALE GENOMIC DNA]</scope>
    <source>
        <strain evidence="1">180601</strain>
        <tissue evidence="1">Whole Body</tissue>
    </source>
</reference>
<comment type="caution">
    <text evidence="1">The sequence shown here is derived from an EMBL/GenBank/DDBJ whole genome shotgun (WGS) entry which is preliminary data.</text>
</comment>
<evidence type="ECO:0000313" key="2">
    <source>
        <dbReference type="Proteomes" id="UP000478052"/>
    </source>
</evidence>
<gene>
    <name evidence="1" type="ORF">FWK35_00036118</name>
</gene>
<proteinExistence type="predicted"/>
<dbReference type="SMR" id="A0A6G0VM70"/>
<dbReference type="AlphaFoldDB" id="A0A6G0VM70"/>
<dbReference type="GO" id="GO:0016020">
    <property type="term" value="C:membrane"/>
    <property type="evidence" value="ECO:0007669"/>
    <property type="project" value="InterPro"/>
</dbReference>
<dbReference type="Proteomes" id="UP000478052">
    <property type="component" value="Unassembled WGS sequence"/>
</dbReference>
<dbReference type="SUPFAM" id="SSF81648">
    <property type="entry name" value="a domain/subunit of cytochrome bc1 complex (Ubiquinol-cytochrome c reductase)"/>
    <property type="match status" value="1"/>
</dbReference>
<protein>
    <submittedName>
        <fullName evidence="1">Cytochrome b (Mitochondrion)</fullName>
    </submittedName>
</protein>
<dbReference type="OrthoDB" id="7995168at2759"/>
<dbReference type="EMBL" id="VUJU01014697">
    <property type="protein sequence ID" value="KAF0701515.1"/>
    <property type="molecule type" value="Genomic_DNA"/>
</dbReference>
<dbReference type="InterPro" id="IPR036150">
    <property type="entry name" value="Cyt_b/b6_C_sf"/>
</dbReference>
<name>A0A6G0VM70_APHCR</name>
<keyword evidence="2" id="KW-1185">Reference proteome</keyword>
<accession>A0A6G0VM70</accession>
<evidence type="ECO:0000313" key="1">
    <source>
        <dbReference type="EMBL" id="KAF0701515.1"/>
    </source>
</evidence>
<dbReference type="GO" id="GO:0016491">
    <property type="term" value="F:oxidoreductase activity"/>
    <property type="evidence" value="ECO:0007669"/>
    <property type="project" value="InterPro"/>
</dbReference>
<organism evidence="1 2">
    <name type="scientific">Aphis craccivora</name>
    <name type="common">Cowpea aphid</name>
    <dbReference type="NCBI Taxonomy" id="307492"/>
    <lineage>
        <taxon>Eukaryota</taxon>
        <taxon>Metazoa</taxon>
        <taxon>Ecdysozoa</taxon>
        <taxon>Arthropoda</taxon>
        <taxon>Hexapoda</taxon>
        <taxon>Insecta</taxon>
        <taxon>Pterygota</taxon>
        <taxon>Neoptera</taxon>
        <taxon>Paraneoptera</taxon>
        <taxon>Hemiptera</taxon>
        <taxon>Sternorrhyncha</taxon>
        <taxon>Aphidomorpha</taxon>
        <taxon>Aphidoidea</taxon>
        <taxon>Aphididae</taxon>
        <taxon>Aphidini</taxon>
        <taxon>Aphis</taxon>
        <taxon>Aphis</taxon>
    </lineage>
</organism>